<evidence type="ECO:0000313" key="2">
    <source>
        <dbReference type="EMBL" id="KAF2448977.1"/>
    </source>
</evidence>
<organism evidence="2 3">
    <name type="scientific">Karstenula rhodostoma CBS 690.94</name>
    <dbReference type="NCBI Taxonomy" id="1392251"/>
    <lineage>
        <taxon>Eukaryota</taxon>
        <taxon>Fungi</taxon>
        <taxon>Dikarya</taxon>
        <taxon>Ascomycota</taxon>
        <taxon>Pezizomycotina</taxon>
        <taxon>Dothideomycetes</taxon>
        <taxon>Pleosporomycetidae</taxon>
        <taxon>Pleosporales</taxon>
        <taxon>Massarineae</taxon>
        <taxon>Didymosphaeriaceae</taxon>
        <taxon>Karstenula</taxon>
    </lineage>
</organism>
<gene>
    <name evidence="2" type="ORF">P171DRAFT_222295</name>
</gene>
<proteinExistence type="predicted"/>
<sequence>MSPKNRNMQATASEADEEAVFLTRRQMPLNKIPKAAAKAQKNDKNSTSSSKLNVLNLPRDTTPLFLYREFLREQGPGSTILDIEIARGFPSGSRTATTYVFMSSLSAAQSAEKKLKGLSGRIKGNPEISNARVSLKVEVLSDVSEAAGEYLYRNLSDGLEDTVEAGVR</sequence>
<reference evidence="2" key="1">
    <citation type="journal article" date="2020" name="Stud. Mycol.">
        <title>101 Dothideomycetes genomes: a test case for predicting lifestyles and emergence of pathogens.</title>
        <authorList>
            <person name="Haridas S."/>
            <person name="Albert R."/>
            <person name="Binder M."/>
            <person name="Bloem J."/>
            <person name="Labutti K."/>
            <person name="Salamov A."/>
            <person name="Andreopoulos B."/>
            <person name="Baker S."/>
            <person name="Barry K."/>
            <person name="Bills G."/>
            <person name="Bluhm B."/>
            <person name="Cannon C."/>
            <person name="Castanera R."/>
            <person name="Culley D."/>
            <person name="Daum C."/>
            <person name="Ezra D."/>
            <person name="Gonzalez J."/>
            <person name="Henrissat B."/>
            <person name="Kuo A."/>
            <person name="Liang C."/>
            <person name="Lipzen A."/>
            <person name="Lutzoni F."/>
            <person name="Magnuson J."/>
            <person name="Mondo S."/>
            <person name="Nolan M."/>
            <person name="Ohm R."/>
            <person name="Pangilinan J."/>
            <person name="Park H.-J."/>
            <person name="Ramirez L."/>
            <person name="Alfaro M."/>
            <person name="Sun H."/>
            <person name="Tritt A."/>
            <person name="Yoshinaga Y."/>
            <person name="Zwiers L.-H."/>
            <person name="Turgeon B."/>
            <person name="Goodwin S."/>
            <person name="Spatafora J."/>
            <person name="Crous P."/>
            <person name="Grigoriev I."/>
        </authorList>
    </citation>
    <scope>NUCLEOTIDE SEQUENCE</scope>
    <source>
        <strain evidence="2">CBS 690.94</strain>
    </source>
</reference>
<keyword evidence="3" id="KW-1185">Reference proteome</keyword>
<protein>
    <recommendedName>
        <fullName evidence="4">RRM domain-containing protein</fullName>
    </recommendedName>
</protein>
<dbReference type="Proteomes" id="UP000799764">
    <property type="component" value="Unassembled WGS sequence"/>
</dbReference>
<evidence type="ECO:0000256" key="1">
    <source>
        <dbReference type="SAM" id="MobiDB-lite"/>
    </source>
</evidence>
<accession>A0A9P4PRS0</accession>
<dbReference type="EMBL" id="MU001495">
    <property type="protein sequence ID" value="KAF2448977.1"/>
    <property type="molecule type" value="Genomic_DNA"/>
</dbReference>
<evidence type="ECO:0000313" key="3">
    <source>
        <dbReference type="Proteomes" id="UP000799764"/>
    </source>
</evidence>
<name>A0A9P4PRS0_9PLEO</name>
<dbReference type="OrthoDB" id="10475676at2759"/>
<comment type="caution">
    <text evidence="2">The sequence shown here is derived from an EMBL/GenBank/DDBJ whole genome shotgun (WGS) entry which is preliminary data.</text>
</comment>
<evidence type="ECO:0008006" key="4">
    <source>
        <dbReference type="Google" id="ProtNLM"/>
    </source>
</evidence>
<feature type="region of interest" description="Disordered" evidence="1">
    <location>
        <begin position="31"/>
        <end position="54"/>
    </location>
</feature>
<dbReference type="GO" id="GO:0003676">
    <property type="term" value="F:nucleic acid binding"/>
    <property type="evidence" value="ECO:0007669"/>
    <property type="project" value="InterPro"/>
</dbReference>
<dbReference type="InterPro" id="IPR035979">
    <property type="entry name" value="RBD_domain_sf"/>
</dbReference>
<dbReference type="AlphaFoldDB" id="A0A9P4PRS0"/>
<dbReference type="SUPFAM" id="SSF54928">
    <property type="entry name" value="RNA-binding domain, RBD"/>
    <property type="match status" value="1"/>
</dbReference>